<dbReference type="InterPro" id="IPR050490">
    <property type="entry name" value="Bact_solute-bd_prot1"/>
</dbReference>
<evidence type="ECO:0008006" key="2">
    <source>
        <dbReference type="Google" id="ProtNLM"/>
    </source>
</evidence>
<dbReference type="SUPFAM" id="SSF53850">
    <property type="entry name" value="Periplasmic binding protein-like II"/>
    <property type="match status" value="1"/>
</dbReference>
<evidence type="ECO:0000313" key="1">
    <source>
        <dbReference type="EMBL" id="GAH84908.1"/>
    </source>
</evidence>
<dbReference type="Gene3D" id="3.40.190.10">
    <property type="entry name" value="Periplasmic binding protein-like II"/>
    <property type="match status" value="1"/>
</dbReference>
<name>X1KSB4_9ZZZZ</name>
<accession>X1KSB4</accession>
<dbReference type="EMBL" id="BARU01038460">
    <property type="protein sequence ID" value="GAH84908.1"/>
    <property type="molecule type" value="Genomic_DNA"/>
</dbReference>
<feature type="non-terminal residue" evidence="1">
    <location>
        <position position="1"/>
    </location>
</feature>
<dbReference type="PANTHER" id="PTHR43649">
    <property type="entry name" value="ARABINOSE-BINDING PROTEIN-RELATED"/>
    <property type="match status" value="1"/>
</dbReference>
<feature type="non-terminal residue" evidence="1">
    <location>
        <position position="245"/>
    </location>
</feature>
<organism evidence="1">
    <name type="scientific">marine sediment metagenome</name>
    <dbReference type="NCBI Taxonomy" id="412755"/>
    <lineage>
        <taxon>unclassified sequences</taxon>
        <taxon>metagenomes</taxon>
        <taxon>ecological metagenomes</taxon>
    </lineage>
</organism>
<sequence length="245" mass="27838">PAIWNWFVYEGKRIAAPKYTSPMVLYYNVDAFNEAGLGYPHKDWTWDDLLNVSQKLTKKENGRVVRFGFQESITLYRLVMWIWQNGGGISPEGNRSICILDEPEAIEAMQFIGDLIWKYNISPRPGQALTTATDEAQEANFMAGRVAMQEQGSWPMAYYPEQCKFEFNVAHLPKGPVKKATMLTTDCFAVYKNTKYPDLAAELAIFASGPVGAWWNQKYAAMQSALKPMAEQFPGMFPEKYNAQV</sequence>
<proteinExistence type="predicted"/>
<protein>
    <recommendedName>
        <fullName evidence="2">Extracellular solute-binding protein</fullName>
    </recommendedName>
</protein>
<reference evidence="1" key="1">
    <citation type="journal article" date="2014" name="Front. Microbiol.">
        <title>High frequency of phylogenetically diverse reductive dehalogenase-homologous genes in deep subseafloor sedimentary metagenomes.</title>
        <authorList>
            <person name="Kawai M."/>
            <person name="Futagami T."/>
            <person name="Toyoda A."/>
            <person name="Takaki Y."/>
            <person name="Nishi S."/>
            <person name="Hori S."/>
            <person name="Arai W."/>
            <person name="Tsubouchi T."/>
            <person name="Morono Y."/>
            <person name="Uchiyama I."/>
            <person name="Ito T."/>
            <person name="Fujiyama A."/>
            <person name="Inagaki F."/>
            <person name="Takami H."/>
        </authorList>
    </citation>
    <scope>NUCLEOTIDE SEQUENCE</scope>
    <source>
        <strain evidence="1">Expedition CK06-06</strain>
    </source>
</reference>
<gene>
    <name evidence="1" type="ORF">S03H2_59780</name>
</gene>
<dbReference type="AlphaFoldDB" id="X1KSB4"/>
<dbReference type="PANTHER" id="PTHR43649:SF12">
    <property type="entry name" value="DIACETYLCHITOBIOSE BINDING PROTEIN DASA"/>
    <property type="match status" value="1"/>
</dbReference>
<dbReference type="InterPro" id="IPR006059">
    <property type="entry name" value="SBP"/>
</dbReference>
<dbReference type="Pfam" id="PF01547">
    <property type="entry name" value="SBP_bac_1"/>
    <property type="match status" value="1"/>
</dbReference>
<comment type="caution">
    <text evidence="1">The sequence shown here is derived from an EMBL/GenBank/DDBJ whole genome shotgun (WGS) entry which is preliminary data.</text>
</comment>